<proteinExistence type="predicted"/>
<dbReference type="KEGG" id="yli:2907090"/>
<reference evidence="2 3" key="1">
    <citation type="journal article" date="2016" name="PLoS ONE">
        <title>Sequence Assembly of Yarrowia lipolytica Strain W29/CLIB89 Shows Transposable Element Diversity.</title>
        <authorList>
            <person name="Magnan C."/>
            <person name="Yu J."/>
            <person name="Chang I."/>
            <person name="Jahn E."/>
            <person name="Kanomata Y."/>
            <person name="Wu J."/>
            <person name="Zeller M."/>
            <person name="Oakes M."/>
            <person name="Baldi P."/>
            <person name="Sandmeyer S."/>
        </authorList>
    </citation>
    <scope>NUCLEOTIDE SEQUENCE [LARGE SCALE GENOMIC DNA]</scope>
    <source>
        <strain evidence="3">CLIB89(W29)</strain>
    </source>
</reference>
<sequence>MPGRDIPLETLYQQWKQGSPAFEQVLASPEGAAKALLKISDAINKDVADAHTAHALILLSGLLAEGKINVGSFLDTELVHRVMTLVCVERISSVVCASLSVLSFLMLGQLKTYESHSLASSQKRLADLFPEALASFPHNLLAGLVSKLAFKSTQVVVSALRTLNVFVHKLVYVGGDLSLYCQLRLTDFGKNISSILDSRSHTNAAMPHLRTLQDLLKAITRKFYSAFPAPDSDKFVNELIELSRPGLTEMVGVDSEGTPQFEKACVTSPTDCYMQFGVATTEPNPKIVAYLDFMEFINSHDITFTKLFVEHSTFCKPTSRFPLARASRTVSQLILDFFGFEDAAWAILGADTPESFYPPNKGDVEINDSDFHLQSQQLKLTPSLSTMETHTTTSSSASIDISNSLRANNMNPYLFDAMDIHNSAMAFFLKCWRDSKAQLVDYERIASLVALLFQTAKTDMKNASLGDLLQYLDDATYTVMRQKEIILIEDVFVANLKDEFAPMHERFQKEAVSFVKEQRLMCLSAGEWFQSVNPLSSAAGQPTKYYFVILAMGRKVLKWGGYAKQGRNPTWEEAPNTIELASVTRVEMTHVRTQSVSHDVIGLQTRTKHHKVSIYGQSPTPMLVFYVDTEDQAAEWVDGINCLIGKPMSTEKTKQYVTLFTEMSLRAQVMGIGPEDNVECSRVGALPMWAEASDAFYYV</sequence>
<dbReference type="InterPro" id="IPR011993">
    <property type="entry name" value="PH-like_dom_sf"/>
</dbReference>
<protein>
    <recommendedName>
        <fullName evidence="1">PH domain-containing protein</fullName>
    </recommendedName>
</protein>
<dbReference type="RefSeq" id="XP_500993.3">
    <property type="nucleotide sequence ID" value="XM_500993.3"/>
</dbReference>
<dbReference type="InterPro" id="IPR001849">
    <property type="entry name" value="PH_domain"/>
</dbReference>
<dbReference type="VEuPathDB" id="FungiDB:YALI1_B21966g"/>
<evidence type="ECO:0000313" key="3">
    <source>
        <dbReference type="Proteomes" id="UP000182444"/>
    </source>
</evidence>
<organism evidence="2 3">
    <name type="scientific">Yarrowia lipolytica</name>
    <name type="common">Candida lipolytica</name>
    <dbReference type="NCBI Taxonomy" id="4952"/>
    <lineage>
        <taxon>Eukaryota</taxon>
        <taxon>Fungi</taxon>
        <taxon>Dikarya</taxon>
        <taxon>Ascomycota</taxon>
        <taxon>Saccharomycotina</taxon>
        <taxon>Dipodascomycetes</taxon>
        <taxon>Dipodascales</taxon>
        <taxon>Dipodascales incertae sedis</taxon>
        <taxon>Yarrowia</taxon>
    </lineage>
</organism>
<gene>
    <name evidence="2" type="ORF">YALI1_B21966g</name>
</gene>
<dbReference type="Pfam" id="PF16457">
    <property type="entry name" value="PH_12"/>
    <property type="match status" value="1"/>
</dbReference>
<dbReference type="Gene3D" id="2.30.29.30">
    <property type="entry name" value="Pleckstrin-homology domain (PH domain)/Phosphotyrosine-binding domain (PTB)"/>
    <property type="match status" value="1"/>
</dbReference>
<dbReference type="AlphaFoldDB" id="A0A1D8N853"/>
<dbReference type="GeneID" id="2907090"/>
<dbReference type="VEuPathDB" id="FungiDB:YALI0_B16874g"/>
<evidence type="ECO:0000313" key="2">
    <source>
        <dbReference type="EMBL" id="AOW01813.1"/>
    </source>
</evidence>
<dbReference type="EMBL" id="CP017554">
    <property type="protein sequence ID" value="AOW01813.1"/>
    <property type="molecule type" value="Genomic_DNA"/>
</dbReference>
<evidence type="ECO:0000259" key="1">
    <source>
        <dbReference type="Pfam" id="PF16457"/>
    </source>
</evidence>
<accession>A0A1D8N853</accession>
<dbReference type="eggNOG" id="KOG2999">
    <property type="taxonomic scope" value="Eukaryota"/>
</dbReference>
<name>A0A1D8N853_YARLL</name>
<dbReference type="Proteomes" id="UP000182444">
    <property type="component" value="Chromosome 1B"/>
</dbReference>
<feature type="domain" description="PH" evidence="1">
    <location>
        <begin position="515"/>
        <end position="645"/>
    </location>
</feature>